<accession>A0A9P5XYE3</accession>
<comment type="caution">
    <text evidence="2">The sequence shown here is derived from an EMBL/GenBank/DDBJ whole genome shotgun (WGS) entry which is preliminary data.</text>
</comment>
<proteinExistence type="predicted"/>
<evidence type="ECO:0000313" key="3">
    <source>
        <dbReference type="Proteomes" id="UP000807353"/>
    </source>
</evidence>
<sequence length="411" mass="44695">MHSASFLPPLSSSVTSSNPTSPSSNLLPLTLSPKNYSSSSPTSLSPALIALALDYICPPSQLSLLPPHFISSSLLQRHHFLHILPNDPASYLTWPSDSGSHTSAIRLLEAFQKPIDDVLYSTLPIRYSADEESTYAHVAISPDHTPGLRLVFQWNSPEGWKYHNVALMPFPSKNFDTAPGALFLPPHMATTLNVISDEDGDDDSYWNGYDVGDPENSSSCIGMKSDDLLGNTEDAYWAQYAEVHGSGDSTLPSPLPLRQKHDSPERVIISYTGSNPSSVYNPLEPPSPNTLSQRLEDLSPRSPSPSPVDDKSDFIPASSHHNTTSAAPSTQVTSVTANSSSLYGYAVDAPVTSQGARMTTPSTDSCDALKDAIRGLYRLWKNGRPSCPRLVDEDKEFLNIVRQVMAERSQP</sequence>
<gene>
    <name evidence="2" type="ORF">BDZ94DRAFT_1267207</name>
</gene>
<reference evidence="2" key="1">
    <citation type="submission" date="2020-11" db="EMBL/GenBank/DDBJ databases">
        <authorList>
            <consortium name="DOE Joint Genome Institute"/>
            <person name="Ahrendt S."/>
            <person name="Riley R."/>
            <person name="Andreopoulos W."/>
            <person name="Labutti K."/>
            <person name="Pangilinan J."/>
            <person name="Ruiz-Duenas F.J."/>
            <person name="Barrasa J.M."/>
            <person name="Sanchez-Garcia M."/>
            <person name="Camarero S."/>
            <person name="Miyauchi S."/>
            <person name="Serrano A."/>
            <person name="Linde D."/>
            <person name="Babiker R."/>
            <person name="Drula E."/>
            <person name="Ayuso-Fernandez I."/>
            <person name="Pacheco R."/>
            <person name="Padilla G."/>
            <person name="Ferreira P."/>
            <person name="Barriuso J."/>
            <person name="Kellner H."/>
            <person name="Castanera R."/>
            <person name="Alfaro M."/>
            <person name="Ramirez L."/>
            <person name="Pisabarro A.G."/>
            <person name="Kuo A."/>
            <person name="Tritt A."/>
            <person name="Lipzen A."/>
            <person name="He G."/>
            <person name="Yan M."/>
            <person name="Ng V."/>
            <person name="Cullen D."/>
            <person name="Martin F."/>
            <person name="Rosso M.-N."/>
            <person name="Henrissat B."/>
            <person name="Hibbett D."/>
            <person name="Martinez A.T."/>
            <person name="Grigoriev I.V."/>
        </authorList>
    </citation>
    <scope>NUCLEOTIDE SEQUENCE</scope>
    <source>
        <strain evidence="2">CBS 247.69</strain>
    </source>
</reference>
<feature type="region of interest" description="Disordered" evidence="1">
    <location>
        <begin position="269"/>
        <end position="332"/>
    </location>
</feature>
<feature type="region of interest" description="Disordered" evidence="1">
    <location>
        <begin position="1"/>
        <end position="24"/>
    </location>
</feature>
<feature type="compositionally biased region" description="Low complexity" evidence="1">
    <location>
        <begin position="7"/>
        <end position="24"/>
    </location>
</feature>
<protein>
    <submittedName>
        <fullName evidence="2">Uncharacterized protein</fullName>
    </submittedName>
</protein>
<dbReference type="AlphaFoldDB" id="A0A9P5XYE3"/>
<name>A0A9P5XYE3_9AGAR</name>
<feature type="compositionally biased region" description="Polar residues" evidence="1">
    <location>
        <begin position="319"/>
        <end position="332"/>
    </location>
</feature>
<evidence type="ECO:0000256" key="1">
    <source>
        <dbReference type="SAM" id="MobiDB-lite"/>
    </source>
</evidence>
<evidence type="ECO:0000313" key="2">
    <source>
        <dbReference type="EMBL" id="KAF9459918.1"/>
    </source>
</evidence>
<dbReference type="EMBL" id="MU150308">
    <property type="protein sequence ID" value="KAF9459918.1"/>
    <property type="molecule type" value="Genomic_DNA"/>
</dbReference>
<organism evidence="2 3">
    <name type="scientific">Collybia nuda</name>
    <dbReference type="NCBI Taxonomy" id="64659"/>
    <lineage>
        <taxon>Eukaryota</taxon>
        <taxon>Fungi</taxon>
        <taxon>Dikarya</taxon>
        <taxon>Basidiomycota</taxon>
        <taxon>Agaricomycotina</taxon>
        <taxon>Agaricomycetes</taxon>
        <taxon>Agaricomycetidae</taxon>
        <taxon>Agaricales</taxon>
        <taxon>Tricholomatineae</taxon>
        <taxon>Clitocybaceae</taxon>
        <taxon>Collybia</taxon>
    </lineage>
</organism>
<feature type="compositionally biased region" description="Polar residues" evidence="1">
    <location>
        <begin position="271"/>
        <end position="280"/>
    </location>
</feature>
<keyword evidence="3" id="KW-1185">Reference proteome</keyword>
<dbReference type="OrthoDB" id="2270193at2759"/>
<dbReference type="Proteomes" id="UP000807353">
    <property type="component" value="Unassembled WGS sequence"/>
</dbReference>